<dbReference type="Pfam" id="PF07719">
    <property type="entry name" value="TPR_2"/>
    <property type="match status" value="2"/>
</dbReference>
<reference evidence="6" key="1">
    <citation type="submission" date="2023-07" db="EMBL/GenBank/DDBJ databases">
        <title>30 novel species of actinomycetes from the DSMZ collection.</title>
        <authorList>
            <person name="Nouioui I."/>
        </authorList>
    </citation>
    <scope>NUCLEOTIDE SEQUENCE [LARGE SCALE GENOMIC DNA]</scope>
    <source>
        <strain evidence="6">DSM 44917</strain>
    </source>
</reference>
<dbReference type="InterPro" id="IPR019734">
    <property type="entry name" value="TPR_rpt"/>
</dbReference>
<feature type="repeat" description="TPR" evidence="3">
    <location>
        <begin position="928"/>
        <end position="961"/>
    </location>
</feature>
<keyword evidence="6" id="KW-1185">Reference proteome</keyword>
<gene>
    <name evidence="5" type="ORF">RM780_04430</name>
</gene>
<keyword evidence="1" id="KW-0677">Repeat</keyword>
<feature type="repeat" description="TPR" evidence="3">
    <location>
        <begin position="894"/>
        <end position="927"/>
    </location>
</feature>
<dbReference type="Proteomes" id="UP001183388">
    <property type="component" value="Unassembled WGS sequence"/>
</dbReference>
<dbReference type="PROSITE" id="PS50293">
    <property type="entry name" value="TPR_REGION"/>
    <property type="match status" value="1"/>
</dbReference>
<comment type="caution">
    <text evidence="5">The sequence shown here is derived from an EMBL/GenBank/DDBJ whole genome shotgun (WGS) entry which is preliminary data.</text>
</comment>
<feature type="coiled-coil region" evidence="4">
    <location>
        <begin position="96"/>
        <end position="123"/>
    </location>
</feature>
<feature type="repeat" description="TPR" evidence="3">
    <location>
        <begin position="690"/>
        <end position="723"/>
    </location>
</feature>
<feature type="repeat" description="TPR" evidence="3">
    <location>
        <begin position="826"/>
        <end position="859"/>
    </location>
</feature>
<dbReference type="InterPro" id="IPR013105">
    <property type="entry name" value="TPR_2"/>
</dbReference>
<organism evidence="5 6">
    <name type="scientific">Streptomyces boetiae</name>
    <dbReference type="NCBI Taxonomy" id="3075541"/>
    <lineage>
        <taxon>Bacteria</taxon>
        <taxon>Bacillati</taxon>
        <taxon>Actinomycetota</taxon>
        <taxon>Actinomycetes</taxon>
        <taxon>Kitasatosporales</taxon>
        <taxon>Streptomycetaceae</taxon>
        <taxon>Streptomyces</taxon>
    </lineage>
</organism>
<protein>
    <submittedName>
        <fullName evidence="5">Tetratricopeptide repeat protein</fullName>
    </submittedName>
</protein>
<dbReference type="SMART" id="SM00028">
    <property type="entry name" value="TPR"/>
    <property type="match status" value="14"/>
</dbReference>
<feature type="repeat" description="TPR" evidence="3">
    <location>
        <begin position="792"/>
        <end position="825"/>
    </location>
</feature>
<dbReference type="Gene3D" id="3.40.50.300">
    <property type="entry name" value="P-loop containing nucleotide triphosphate hydrolases"/>
    <property type="match status" value="1"/>
</dbReference>
<dbReference type="Pfam" id="PF13181">
    <property type="entry name" value="TPR_8"/>
    <property type="match status" value="2"/>
</dbReference>
<feature type="repeat" description="TPR" evidence="3">
    <location>
        <begin position="724"/>
        <end position="757"/>
    </location>
</feature>
<evidence type="ECO:0000313" key="6">
    <source>
        <dbReference type="Proteomes" id="UP001183388"/>
    </source>
</evidence>
<accession>A0ABU2L4F6</accession>
<keyword evidence="2 3" id="KW-0802">TPR repeat</keyword>
<feature type="repeat" description="TPR" evidence="3">
    <location>
        <begin position="554"/>
        <end position="587"/>
    </location>
</feature>
<dbReference type="PANTHER" id="PTHR44858">
    <property type="entry name" value="TETRATRICOPEPTIDE REPEAT PROTEIN 6"/>
    <property type="match status" value="1"/>
</dbReference>
<name>A0ABU2L4F6_9ACTN</name>
<dbReference type="EMBL" id="JAVREN010000004">
    <property type="protein sequence ID" value="MDT0306208.1"/>
    <property type="molecule type" value="Genomic_DNA"/>
</dbReference>
<feature type="repeat" description="TPR" evidence="3">
    <location>
        <begin position="860"/>
        <end position="893"/>
    </location>
</feature>
<evidence type="ECO:0000256" key="1">
    <source>
        <dbReference type="ARBA" id="ARBA00022737"/>
    </source>
</evidence>
<evidence type="ECO:0000256" key="2">
    <source>
        <dbReference type="ARBA" id="ARBA00022803"/>
    </source>
</evidence>
<evidence type="ECO:0000256" key="3">
    <source>
        <dbReference type="PROSITE-ProRule" id="PRU00339"/>
    </source>
</evidence>
<evidence type="ECO:0000256" key="4">
    <source>
        <dbReference type="SAM" id="Coils"/>
    </source>
</evidence>
<dbReference type="InterPro" id="IPR027417">
    <property type="entry name" value="P-loop_NTPase"/>
</dbReference>
<evidence type="ECO:0000313" key="5">
    <source>
        <dbReference type="EMBL" id="MDT0306208.1"/>
    </source>
</evidence>
<sequence>MAERRLTRRELVQRQRAEGFVGRRAELSAFADNLGRDPQDAAFRFLFHVHGQGGVGKTTLIRRWEQLARDHGAVTVMVGDGVHSALEAMEAVGVQLARQQLVLKDFDKRLAEYRQRRHEAETALALGGEPAAEGPPASPGSTLAAQAGLAALSAVPVVGALAGALDAQQLAQGGDRLRAAAARLRRPEDVQLVTAPLKVLTPLFLEGLAEAARRSRLLVLFFDVYERTAPVLEPWLPEVIFGGAHGDLEANVVVVLAGQGRLAPRHWADWQGQVTGIPLEIFSEEETRGLLAARGLTDETTVEAVLRLSGRLPVLVDMLAQARPAGPGEVPDPSETAVDRFLKWVPDPSLRAAALLCALPLALDEDLHRLLAPEPAGPEGWAWLRSLPFVQPAEDGRVRYHDTVRALMLRHQRTRSAASWREYHARLAGAYAERRRALETTLTDDETRWEDPAWREARRSETYHRLCADPRQALTAALRETVDACDQGPANLRRWAQVLRQAAEDTDDDAIADWARRLEGAAAPGAEEGDGRSGVIAALTCLLAAPRLPAEDQALVLAIRGREHRESGATDRAMADYDRALALHPTLARAFAGRGVTHWAARRPEEALADLDRAIALDADDSWALSSRGEVLSARGRHDEAAADFSRVIELEDDYAWAFAQRGEAHRMAGRPEEALADLNRAVELVPDYAWALASRGETHRVLGHYDEALADFDRAVELDDEYAWALAQRGETHLLAGRLPEALSDLNRALQLEPDHARALAQRGETHRLADRLDEALADFDRAVELQPDYAWAIASRGQTYRALGRPEEALADIDRALALRPGMAWALVDRGIIHRLAGRYDEAVADFDRALGLDPGRSWILAQRGETHRLVGRFEEAVADFDRAIELDPEHVWTIASRGQTYQALGRLEEALADFDRALGLDADRSWVLAQRGETHRLSDRYEDALADFDRAVALDPDYVWAIASRGQTYQALGRFEEALADFDRALGLDADREWVVAVRGLARCLVGRYGDALADVGHALRLDPEDGGNWLTLALVRRLAGEPEEREHWCRAEELLTAKAAGEGPEALDATADLVLLACALPDPERAQARVAALLDRDPVPWHLRHVLDDLRILRTLQPAAADLVRDVGDRLREALNARGGAGSDGP</sequence>
<dbReference type="Gene3D" id="1.25.40.10">
    <property type="entry name" value="Tetratricopeptide repeat domain"/>
    <property type="match status" value="5"/>
</dbReference>
<dbReference type="RefSeq" id="WP_311629128.1">
    <property type="nucleotide sequence ID" value="NZ_JAVREN010000004.1"/>
</dbReference>
<dbReference type="InterPro" id="IPR050498">
    <property type="entry name" value="Ycf3"/>
</dbReference>
<proteinExistence type="predicted"/>
<dbReference type="PROSITE" id="PS50005">
    <property type="entry name" value="TPR"/>
    <property type="match status" value="12"/>
</dbReference>
<dbReference type="Pfam" id="PF13432">
    <property type="entry name" value="TPR_16"/>
    <property type="match status" value="3"/>
</dbReference>
<keyword evidence="4" id="KW-0175">Coiled coil</keyword>
<feature type="repeat" description="TPR" evidence="3">
    <location>
        <begin position="758"/>
        <end position="791"/>
    </location>
</feature>
<dbReference type="InterPro" id="IPR011990">
    <property type="entry name" value="TPR-like_helical_dom_sf"/>
</dbReference>
<feature type="repeat" description="TPR" evidence="3">
    <location>
        <begin position="622"/>
        <end position="655"/>
    </location>
</feature>
<dbReference type="SUPFAM" id="SSF48452">
    <property type="entry name" value="TPR-like"/>
    <property type="match status" value="2"/>
</dbReference>
<dbReference type="Pfam" id="PF13424">
    <property type="entry name" value="TPR_12"/>
    <property type="match status" value="1"/>
</dbReference>
<feature type="repeat" description="TPR" evidence="3">
    <location>
        <begin position="656"/>
        <end position="689"/>
    </location>
</feature>
<dbReference type="PANTHER" id="PTHR44858:SF1">
    <property type="entry name" value="UDP-N-ACETYLGLUCOSAMINE--PEPTIDE N-ACETYLGLUCOSAMINYLTRANSFERASE SPINDLY-RELATED"/>
    <property type="match status" value="1"/>
</dbReference>
<feature type="repeat" description="TPR" evidence="3">
    <location>
        <begin position="962"/>
        <end position="995"/>
    </location>
</feature>